<name>A0A4Y5SMQ0_9EURY</name>
<protein>
    <submittedName>
        <fullName evidence="1">DUF3213 domain-containing protein</fullName>
    </submittedName>
</protein>
<dbReference type="Proteomes" id="UP000306007">
    <property type="component" value="Chromosome"/>
</dbReference>
<dbReference type="RefSeq" id="WP_139681498.1">
    <property type="nucleotide sequence ID" value="NZ_CP040846.1"/>
</dbReference>
<dbReference type="Gene3D" id="3.30.70.1750">
    <property type="entry name" value="Uncharacterised protein PF11491, DUF3213"/>
    <property type="match status" value="1"/>
</dbReference>
<organism evidence="1 2">
    <name type="scientific">Thermococcus indicus</name>
    <dbReference type="NCBI Taxonomy" id="2586643"/>
    <lineage>
        <taxon>Archaea</taxon>
        <taxon>Methanobacteriati</taxon>
        <taxon>Methanobacteriota</taxon>
        <taxon>Thermococci</taxon>
        <taxon>Thermococcales</taxon>
        <taxon>Thermococcaceae</taxon>
        <taxon>Thermococcus</taxon>
    </lineage>
</organism>
<dbReference type="AlphaFoldDB" id="A0A4Y5SMQ0"/>
<reference evidence="1 2" key="1">
    <citation type="submission" date="2019-06" db="EMBL/GenBank/DDBJ databases">
        <title>Thermococcus indicus sp. nov., a Fe(III)-reducing hyperthermophilic archaeon isolated from the Onnuri vent field of the Central Indian Ocean ridge.</title>
        <authorList>
            <person name="Lim J.K."/>
            <person name="Kim Y.J."/>
            <person name="Kwon K.K."/>
        </authorList>
    </citation>
    <scope>NUCLEOTIDE SEQUENCE [LARGE SCALE GENOMIC DNA]</scope>
    <source>
        <strain evidence="1 2">IOH1</strain>
    </source>
</reference>
<dbReference type="OrthoDB" id="86081at2157"/>
<dbReference type="EMBL" id="CP040846">
    <property type="protein sequence ID" value="QDA32176.1"/>
    <property type="molecule type" value="Genomic_DNA"/>
</dbReference>
<keyword evidence="2" id="KW-1185">Reference proteome</keyword>
<evidence type="ECO:0000313" key="2">
    <source>
        <dbReference type="Proteomes" id="UP000306007"/>
    </source>
</evidence>
<accession>A0A4Y5SMQ0</accession>
<dbReference type="GeneID" id="40473520"/>
<proteinExistence type="predicted"/>
<dbReference type="Pfam" id="PF11491">
    <property type="entry name" value="DUF3213"/>
    <property type="match status" value="1"/>
</dbReference>
<sequence length="100" mass="11501">MSEGIYSRALIRMDLKFGRVTPDEARARQYELLKDGRIWRVSINGYARSGFVVFDEGAISKDEVLEKLRDFEPEVTAIRRLTVAELIESSYSWNNVLSKA</sequence>
<gene>
    <name evidence="1" type="ORF">FH039_00010</name>
</gene>
<dbReference type="KEGG" id="tic:FH039_00010"/>
<dbReference type="InterPro" id="IPR021583">
    <property type="entry name" value="DUF3213"/>
</dbReference>
<evidence type="ECO:0000313" key="1">
    <source>
        <dbReference type="EMBL" id="QDA32176.1"/>
    </source>
</evidence>